<dbReference type="EMBL" id="BAABID010000004">
    <property type="protein sequence ID" value="GAA4720897.1"/>
    <property type="molecule type" value="Genomic_DNA"/>
</dbReference>
<name>A0ABP8Y6Q2_9MICO</name>
<gene>
    <name evidence="2" type="ORF">GCM10023216_07420</name>
</gene>
<organism evidence="2 3">
    <name type="scientific">Isoptericola chiayiensis</name>
    <dbReference type="NCBI Taxonomy" id="579446"/>
    <lineage>
        <taxon>Bacteria</taxon>
        <taxon>Bacillati</taxon>
        <taxon>Actinomycetota</taxon>
        <taxon>Actinomycetes</taxon>
        <taxon>Micrococcales</taxon>
        <taxon>Promicromonosporaceae</taxon>
        <taxon>Isoptericola</taxon>
    </lineage>
</organism>
<feature type="transmembrane region" description="Helical" evidence="1">
    <location>
        <begin position="195"/>
        <end position="215"/>
    </location>
</feature>
<keyword evidence="1" id="KW-0472">Membrane</keyword>
<evidence type="ECO:0000256" key="1">
    <source>
        <dbReference type="SAM" id="Phobius"/>
    </source>
</evidence>
<accession>A0ABP8Y6Q2</accession>
<feature type="transmembrane region" description="Helical" evidence="1">
    <location>
        <begin position="56"/>
        <end position="77"/>
    </location>
</feature>
<dbReference type="Proteomes" id="UP001500956">
    <property type="component" value="Unassembled WGS sequence"/>
</dbReference>
<keyword evidence="1" id="KW-1133">Transmembrane helix</keyword>
<feature type="transmembrane region" description="Helical" evidence="1">
    <location>
        <begin position="115"/>
        <end position="135"/>
    </location>
</feature>
<evidence type="ECO:0000313" key="3">
    <source>
        <dbReference type="Proteomes" id="UP001500956"/>
    </source>
</evidence>
<comment type="caution">
    <text evidence="2">The sequence shown here is derived from an EMBL/GenBank/DDBJ whole genome shotgun (WGS) entry which is preliminary data.</text>
</comment>
<reference evidence="3" key="1">
    <citation type="journal article" date="2019" name="Int. J. Syst. Evol. Microbiol.">
        <title>The Global Catalogue of Microorganisms (GCM) 10K type strain sequencing project: providing services to taxonomists for standard genome sequencing and annotation.</title>
        <authorList>
            <consortium name="The Broad Institute Genomics Platform"/>
            <consortium name="The Broad Institute Genome Sequencing Center for Infectious Disease"/>
            <person name="Wu L."/>
            <person name="Ma J."/>
        </authorList>
    </citation>
    <scope>NUCLEOTIDE SEQUENCE [LARGE SCALE GENOMIC DNA]</scope>
    <source>
        <strain evidence="3">JCM 18063</strain>
    </source>
</reference>
<dbReference type="InterPro" id="IPR010699">
    <property type="entry name" value="DUF1275"/>
</dbReference>
<feature type="transmembrane region" description="Helical" evidence="1">
    <location>
        <begin position="170"/>
        <end position="189"/>
    </location>
</feature>
<dbReference type="Pfam" id="PF06912">
    <property type="entry name" value="DUF1275"/>
    <property type="match status" value="1"/>
</dbReference>
<evidence type="ECO:0000313" key="2">
    <source>
        <dbReference type="EMBL" id="GAA4720897.1"/>
    </source>
</evidence>
<keyword evidence="1" id="KW-0812">Transmembrane</keyword>
<keyword evidence="3" id="KW-1185">Reference proteome</keyword>
<dbReference type="PANTHER" id="PTHR37314">
    <property type="entry name" value="SLR0142 PROTEIN"/>
    <property type="match status" value="1"/>
</dbReference>
<protein>
    <submittedName>
        <fullName evidence="2">YoaK family protein</fullName>
    </submittedName>
</protein>
<sequence length="222" mass="22745">MPRDKLHLGLMLALTFSTGIADAVGYLGLDRVFTGNMTGNVVILGMGLAGADDLPVVGPLLAFATFLTGAAFGGFVLRRQEAGWSWRTTSCFGLVAAVMVALTILLTVFDGDMPHAVQLTVTGLLAAAMGLQAAAARHLAVKEITTVVVTSAITGLAMDSRLVGGHGRHVWRRVAAIGLLGAGACAGALLLQAHLALGVAASAAITLAVTLLGHLRGREITR</sequence>
<dbReference type="PANTHER" id="PTHR37314:SF4">
    <property type="entry name" value="UPF0700 TRANSMEMBRANE PROTEIN YOAK"/>
    <property type="match status" value="1"/>
</dbReference>
<dbReference type="RefSeq" id="WP_343037349.1">
    <property type="nucleotide sequence ID" value="NZ_BAABID010000004.1"/>
</dbReference>
<proteinExistence type="predicted"/>
<feature type="transmembrane region" description="Helical" evidence="1">
    <location>
        <begin position="89"/>
        <end position="109"/>
    </location>
</feature>